<dbReference type="Proteomes" id="UP000245626">
    <property type="component" value="Unassembled WGS sequence"/>
</dbReference>
<keyword evidence="2" id="KW-1185">Reference proteome</keyword>
<reference evidence="1 2" key="1">
    <citation type="journal article" date="2018" name="Mol. Biol. Evol.">
        <title>Broad Genomic Sampling Reveals a Smut Pathogenic Ancestry of the Fungal Clade Ustilaginomycotina.</title>
        <authorList>
            <person name="Kijpornyongpan T."/>
            <person name="Mondo S.J."/>
            <person name="Barry K."/>
            <person name="Sandor L."/>
            <person name="Lee J."/>
            <person name="Lipzen A."/>
            <person name="Pangilinan J."/>
            <person name="LaButti K."/>
            <person name="Hainaut M."/>
            <person name="Henrissat B."/>
            <person name="Grigoriev I.V."/>
            <person name="Spatafora J.W."/>
            <person name="Aime M.C."/>
        </authorList>
    </citation>
    <scope>NUCLEOTIDE SEQUENCE [LARGE SCALE GENOMIC DNA]</scope>
    <source>
        <strain evidence="1 2">SA 807</strain>
    </source>
</reference>
<proteinExistence type="predicted"/>
<sequence>MKGNPGSVRSSNFLTPPISPSLPLSFHSLSTRLDSIFYLLSVFDFSCRSGWGQLWFSCQGFYVRRSLVHNRRLERGGRFRRCGTPSTFAHGFRTLRGTLGWTASPSLPPSLSLSEIPRYFFPPTTTTRRWAARSTDPRWRNSCSCTAQRATTRARSFPREKDRSLSSIHVCFTVVEQHPMAKR</sequence>
<evidence type="ECO:0000313" key="1">
    <source>
        <dbReference type="EMBL" id="PWN47249.1"/>
    </source>
</evidence>
<accession>A0ACD0NN82</accession>
<protein>
    <submittedName>
        <fullName evidence="1">Uncharacterized protein</fullName>
    </submittedName>
</protein>
<organism evidence="1 2">
    <name type="scientific">Violaceomyces palustris</name>
    <dbReference type="NCBI Taxonomy" id="1673888"/>
    <lineage>
        <taxon>Eukaryota</taxon>
        <taxon>Fungi</taxon>
        <taxon>Dikarya</taxon>
        <taxon>Basidiomycota</taxon>
        <taxon>Ustilaginomycotina</taxon>
        <taxon>Ustilaginomycetes</taxon>
        <taxon>Violaceomycetales</taxon>
        <taxon>Violaceomycetaceae</taxon>
        <taxon>Violaceomyces</taxon>
    </lineage>
</organism>
<dbReference type="EMBL" id="KZ820489">
    <property type="protein sequence ID" value="PWN47249.1"/>
    <property type="molecule type" value="Genomic_DNA"/>
</dbReference>
<evidence type="ECO:0000313" key="2">
    <source>
        <dbReference type="Proteomes" id="UP000245626"/>
    </source>
</evidence>
<gene>
    <name evidence="1" type="ORF">IE53DRAFT_259984</name>
</gene>
<name>A0ACD0NN82_9BASI</name>